<proteinExistence type="predicted"/>
<evidence type="ECO:0000313" key="2">
    <source>
        <dbReference type="Proteomes" id="UP000805193"/>
    </source>
</evidence>
<organism evidence="1 2">
    <name type="scientific">Ixodes persulcatus</name>
    <name type="common">Taiga tick</name>
    <dbReference type="NCBI Taxonomy" id="34615"/>
    <lineage>
        <taxon>Eukaryota</taxon>
        <taxon>Metazoa</taxon>
        <taxon>Ecdysozoa</taxon>
        <taxon>Arthropoda</taxon>
        <taxon>Chelicerata</taxon>
        <taxon>Arachnida</taxon>
        <taxon>Acari</taxon>
        <taxon>Parasitiformes</taxon>
        <taxon>Ixodida</taxon>
        <taxon>Ixodoidea</taxon>
        <taxon>Ixodidae</taxon>
        <taxon>Ixodinae</taxon>
        <taxon>Ixodes</taxon>
    </lineage>
</organism>
<evidence type="ECO:0000313" key="1">
    <source>
        <dbReference type="EMBL" id="KAG0431291.1"/>
    </source>
</evidence>
<name>A0AC60QBD8_IXOPE</name>
<dbReference type="Proteomes" id="UP000805193">
    <property type="component" value="Unassembled WGS sequence"/>
</dbReference>
<sequence length="1000" mass="109516">MAARTGCRSSHSIFAFFLLLSLTTYRASTCISPPNSVGLRGLGFCAATASDAPYTRCLNGPGAAVRLRGLTTPRWTHSAACLLLCLSTEWLVDSTVLLSGDVSSNPGPQHPTCTRCTKRVLDCQAALCCDACDRWSHHMYVSLPEYRKLSSSNDLWYCMGCSLPAFADDLFDLPVASSIQPPTVPTPAATGRSSGGGKKVTTFWYGNCRSIRNKVVDLQAHVSSLPPALPASQHSPSGLCLLPTVDTGGVIYRLLEDPVPRDHSDDFLLDIASSAGLTQARTGSTYSTRDGTSSFLDLLFVADPTRIVSCETSEGLPGSDHLAIEVTYAAVLPRRGHHARTPWKFDQTDHGHLARLAHLAPWCMTTTGDDPLGNFDLWCDLAGAIQKECVPFRTRSSGRKYCPCITPDIMKAARIKRGLFRKASRSNCPVALRAAKDHQRALKTTIHVAHQRYASTIAQKAKDDPKVFWSYVSRLRRPCQRPSFSANGRMIDGPGEIAALFADHFSSVYNTDGQRLSAHSAAFAPSSSGTDASGLEEITFSAEALSIAVSKIKHSQCPGPDGVAPAFFRMITQHTLPSLACVLQSLFDAGAVPASWRHALVTPIHKGKGKPTDDVTHYRPVSITSIICRTFERVVNGQLLDFLEGTGYLSQSQHGFRHNRSCETALATLSHFVSNCIDNRTETDLVQLDLSNAFDTLDIGLLLRKVSGAGIRGFLLNWLSNFLSGRSQQYADDTSILAPLTSPDTCLILQDYINNIKCWASDNCLRLSPAKSAVMRFSSACKVEKPCHLLGVPLATCDSLTILGVTFTRTLEFSVHIASVVAKARRSMGFVSRVSRPCGPSAFRTLYTSIVLPSLEYCSAVWSPSQRHLVDRIESVQRRGSRTLCARASGFTDANYSTRLKLAGWRPLEQRRRMARVRLVCRALDGSLTGSYLSTAVRVNRRTGQPEPLHARTVAWPVRDSCRRIRELLSVPLRERKPLPRGREESHGLCRRYGQHLFTS</sequence>
<gene>
    <name evidence="1" type="ORF">HPB47_021921</name>
</gene>
<accession>A0AC60QBD8</accession>
<protein>
    <submittedName>
        <fullName evidence="1">Uncharacterized protein</fullName>
    </submittedName>
</protein>
<reference evidence="1 2" key="1">
    <citation type="journal article" date="2020" name="Cell">
        <title>Large-Scale Comparative Analyses of Tick Genomes Elucidate Their Genetic Diversity and Vector Capacities.</title>
        <authorList>
            <consortium name="Tick Genome and Microbiome Consortium (TIGMIC)"/>
            <person name="Jia N."/>
            <person name="Wang J."/>
            <person name="Shi W."/>
            <person name="Du L."/>
            <person name="Sun Y."/>
            <person name="Zhan W."/>
            <person name="Jiang J.F."/>
            <person name="Wang Q."/>
            <person name="Zhang B."/>
            <person name="Ji P."/>
            <person name="Bell-Sakyi L."/>
            <person name="Cui X.M."/>
            <person name="Yuan T.T."/>
            <person name="Jiang B.G."/>
            <person name="Yang W.F."/>
            <person name="Lam T.T."/>
            <person name="Chang Q.C."/>
            <person name="Ding S.J."/>
            <person name="Wang X.J."/>
            <person name="Zhu J.G."/>
            <person name="Ruan X.D."/>
            <person name="Zhao L."/>
            <person name="Wei J.T."/>
            <person name="Ye R.Z."/>
            <person name="Que T.C."/>
            <person name="Du C.H."/>
            <person name="Zhou Y.H."/>
            <person name="Cheng J.X."/>
            <person name="Dai P.F."/>
            <person name="Guo W.B."/>
            <person name="Han X.H."/>
            <person name="Huang E.J."/>
            <person name="Li L.F."/>
            <person name="Wei W."/>
            <person name="Gao Y.C."/>
            <person name="Liu J.Z."/>
            <person name="Shao H.Z."/>
            <person name="Wang X."/>
            <person name="Wang C.C."/>
            <person name="Yang T.C."/>
            <person name="Huo Q.B."/>
            <person name="Li W."/>
            <person name="Chen H.Y."/>
            <person name="Chen S.E."/>
            <person name="Zhou L.G."/>
            <person name="Ni X.B."/>
            <person name="Tian J.H."/>
            <person name="Sheng Y."/>
            <person name="Liu T."/>
            <person name="Pan Y.S."/>
            <person name="Xia L.Y."/>
            <person name="Li J."/>
            <person name="Zhao F."/>
            <person name="Cao W.C."/>
        </authorList>
    </citation>
    <scope>NUCLEOTIDE SEQUENCE [LARGE SCALE GENOMIC DNA]</scope>
    <source>
        <strain evidence="1">Iper-2018</strain>
    </source>
</reference>
<comment type="caution">
    <text evidence="1">The sequence shown here is derived from an EMBL/GenBank/DDBJ whole genome shotgun (WGS) entry which is preliminary data.</text>
</comment>
<dbReference type="EMBL" id="JABSTQ010009238">
    <property type="protein sequence ID" value="KAG0431291.1"/>
    <property type="molecule type" value="Genomic_DNA"/>
</dbReference>
<keyword evidence="2" id="KW-1185">Reference proteome</keyword>